<reference evidence="12" key="1">
    <citation type="journal article" date="2006" name="PLoS Biol.">
        <title>Macronuclear genome sequence of the ciliate Tetrahymena thermophila, a model eukaryote.</title>
        <authorList>
            <person name="Eisen J.A."/>
            <person name="Coyne R.S."/>
            <person name="Wu M."/>
            <person name="Wu D."/>
            <person name="Thiagarajan M."/>
            <person name="Wortman J.R."/>
            <person name="Badger J.H."/>
            <person name="Ren Q."/>
            <person name="Amedeo P."/>
            <person name="Jones K.M."/>
            <person name="Tallon L.J."/>
            <person name="Delcher A.L."/>
            <person name="Salzberg S.L."/>
            <person name="Silva J.C."/>
            <person name="Haas B.J."/>
            <person name="Majoros W.H."/>
            <person name="Farzad M."/>
            <person name="Carlton J.M."/>
            <person name="Smith R.K. Jr."/>
            <person name="Garg J."/>
            <person name="Pearlman R.E."/>
            <person name="Karrer K.M."/>
            <person name="Sun L."/>
            <person name="Manning G."/>
            <person name="Elde N.C."/>
            <person name="Turkewitz A.P."/>
            <person name="Asai D.J."/>
            <person name="Wilkes D.E."/>
            <person name="Wang Y."/>
            <person name="Cai H."/>
            <person name="Collins K."/>
            <person name="Stewart B.A."/>
            <person name="Lee S.R."/>
            <person name="Wilamowska K."/>
            <person name="Weinberg Z."/>
            <person name="Ruzzo W.L."/>
            <person name="Wloga D."/>
            <person name="Gaertig J."/>
            <person name="Frankel J."/>
            <person name="Tsao C.-C."/>
            <person name="Gorovsky M.A."/>
            <person name="Keeling P.J."/>
            <person name="Waller R.F."/>
            <person name="Patron N.J."/>
            <person name="Cherry J.M."/>
            <person name="Stover N.A."/>
            <person name="Krieger C.J."/>
            <person name="del Toro C."/>
            <person name="Ryder H.F."/>
            <person name="Williamson S.C."/>
            <person name="Barbeau R.A."/>
            <person name="Hamilton E.P."/>
            <person name="Orias E."/>
        </authorList>
    </citation>
    <scope>NUCLEOTIDE SEQUENCE [LARGE SCALE GENOMIC DNA]</scope>
    <source>
        <strain evidence="12">SB210</strain>
    </source>
</reference>
<dbReference type="InterPro" id="IPR015892">
    <property type="entry name" value="Carbonic_anhydrase_CS"/>
</dbReference>
<evidence type="ECO:0000256" key="2">
    <source>
        <dbReference type="ARBA" id="ARBA00012925"/>
    </source>
</evidence>
<dbReference type="Gene3D" id="3.40.1050.10">
    <property type="entry name" value="Carbonic anhydrase"/>
    <property type="match status" value="1"/>
</dbReference>
<dbReference type="SUPFAM" id="SSF53056">
    <property type="entry name" value="beta-carbonic anhydrase, cab"/>
    <property type="match status" value="1"/>
</dbReference>
<comment type="catalytic activity">
    <reaction evidence="8 10">
        <text>hydrogencarbonate + H(+) = CO2 + H2O</text>
        <dbReference type="Rhea" id="RHEA:10748"/>
        <dbReference type="ChEBI" id="CHEBI:15377"/>
        <dbReference type="ChEBI" id="CHEBI:15378"/>
        <dbReference type="ChEBI" id="CHEBI:16526"/>
        <dbReference type="ChEBI" id="CHEBI:17544"/>
        <dbReference type="EC" id="4.2.1.1"/>
    </reaction>
</comment>
<dbReference type="OrthoDB" id="10248475at2759"/>
<protein>
    <recommendedName>
        <fullName evidence="3 10">Carbonic anhydrase</fullName>
        <ecNumber evidence="2 10">4.2.1.1</ecNumber>
    </recommendedName>
    <alternativeName>
        <fullName evidence="7 10">Carbonate dehydratase</fullName>
    </alternativeName>
</protein>
<dbReference type="EC" id="4.2.1.1" evidence="2 10"/>
<dbReference type="RefSeq" id="XP_976601.1">
    <property type="nucleotide sequence ID" value="XM_971508.1"/>
</dbReference>
<dbReference type="KEGG" id="tet:TTHERM_00541480"/>
<organism evidence="11 12">
    <name type="scientific">Tetrahymena thermophila (strain SB210)</name>
    <dbReference type="NCBI Taxonomy" id="312017"/>
    <lineage>
        <taxon>Eukaryota</taxon>
        <taxon>Sar</taxon>
        <taxon>Alveolata</taxon>
        <taxon>Ciliophora</taxon>
        <taxon>Intramacronucleata</taxon>
        <taxon>Oligohymenophorea</taxon>
        <taxon>Hymenostomatida</taxon>
        <taxon>Tetrahymenina</taxon>
        <taxon>Tetrahymenidae</taxon>
        <taxon>Tetrahymena</taxon>
    </lineage>
</organism>
<gene>
    <name evidence="11" type="ORF">TTHERM_00541480</name>
</gene>
<sequence length="215" mass="24891">MDEYKKLIQNNREWAAKMRIEDPQFFLNTSKEIEHKYLWIGCSDSRVSAEQLTSLQPGDIIVHRNVANQVIHTDLNCLSAIQGAVDFHKVEHIIVCGHYGCGGVKAAVENPNLGLINNWILHIRDIYLKHKRIIDQTKGDEKFNKMSELNTIEQVYNLGNTTVLQNAWNSKQKIQIHGWVYGLEDGRIKDLNISSSNYRELVKNYKRAIKYLKEQ</sequence>
<dbReference type="GeneID" id="7835843"/>
<dbReference type="HOGENOM" id="CLU_053879_3_0_1"/>
<name>I7MD92_TETTS</name>
<dbReference type="STRING" id="312017.I7MD92"/>
<dbReference type="EMBL" id="GG662864">
    <property type="protein sequence ID" value="EAR86006.1"/>
    <property type="molecule type" value="Genomic_DNA"/>
</dbReference>
<evidence type="ECO:0000256" key="4">
    <source>
        <dbReference type="ARBA" id="ARBA00022723"/>
    </source>
</evidence>
<dbReference type="NCBIfam" id="NF007756">
    <property type="entry name" value="PRK10437.1"/>
    <property type="match status" value="1"/>
</dbReference>
<dbReference type="OMA" id="FIAKHMG"/>
<keyword evidence="5 9" id="KW-0862">Zinc</keyword>
<keyword evidence="4 9" id="KW-0479">Metal-binding</keyword>
<feature type="binding site" evidence="9">
    <location>
        <position position="98"/>
    </location>
    <ligand>
        <name>Zn(2+)</name>
        <dbReference type="ChEBI" id="CHEBI:29105"/>
    </ligand>
</feature>
<accession>I7MD92</accession>
<dbReference type="eggNOG" id="KOG1578">
    <property type="taxonomic scope" value="Eukaryota"/>
</dbReference>
<evidence type="ECO:0000256" key="10">
    <source>
        <dbReference type="RuleBase" id="RU003956"/>
    </source>
</evidence>
<dbReference type="PROSITE" id="PS00704">
    <property type="entry name" value="PROK_CO2_ANHYDRASE_1"/>
    <property type="match status" value="1"/>
</dbReference>
<evidence type="ECO:0000256" key="8">
    <source>
        <dbReference type="ARBA" id="ARBA00048348"/>
    </source>
</evidence>
<feature type="binding site" evidence="9">
    <location>
        <position position="101"/>
    </location>
    <ligand>
        <name>Zn(2+)</name>
        <dbReference type="ChEBI" id="CHEBI:29105"/>
    </ligand>
</feature>
<keyword evidence="6 10" id="KW-0456">Lyase</keyword>
<dbReference type="AlphaFoldDB" id="I7MD92"/>
<evidence type="ECO:0000256" key="1">
    <source>
        <dbReference type="ARBA" id="ARBA00006217"/>
    </source>
</evidence>
<dbReference type="FunFam" id="3.40.1050.10:FF:000001">
    <property type="entry name" value="Carbonic anhydrase"/>
    <property type="match status" value="1"/>
</dbReference>
<feature type="binding site" evidence="9">
    <location>
        <position position="42"/>
    </location>
    <ligand>
        <name>Zn(2+)</name>
        <dbReference type="ChEBI" id="CHEBI:29105"/>
    </ligand>
</feature>
<evidence type="ECO:0000256" key="5">
    <source>
        <dbReference type="ARBA" id="ARBA00022833"/>
    </source>
</evidence>
<dbReference type="PANTHER" id="PTHR11002:SF76">
    <property type="entry name" value="CARBONIC ANHYDRASE"/>
    <property type="match status" value="1"/>
</dbReference>
<evidence type="ECO:0000256" key="6">
    <source>
        <dbReference type="ARBA" id="ARBA00023239"/>
    </source>
</evidence>
<dbReference type="Pfam" id="PF00484">
    <property type="entry name" value="Pro_CA"/>
    <property type="match status" value="1"/>
</dbReference>
<evidence type="ECO:0000256" key="7">
    <source>
        <dbReference type="ARBA" id="ARBA00031969"/>
    </source>
</evidence>
<dbReference type="GO" id="GO:0004089">
    <property type="term" value="F:carbonate dehydratase activity"/>
    <property type="evidence" value="ECO:0007669"/>
    <property type="project" value="UniProtKB-UniRule"/>
</dbReference>
<feature type="binding site" evidence="9">
    <location>
        <position position="44"/>
    </location>
    <ligand>
        <name>Zn(2+)</name>
        <dbReference type="ChEBI" id="CHEBI:29105"/>
    </ligand>
</feature>
<evidence type="ECO:0000256" key="3">
    <source>
        <dbReference type="ARBA" id="ARBA00014628"/>
    </source>
</evidence>
<dbReference type="GO" id="GO:0015976">
    <property type="term" value="P:carbon utilization"/>
    <property type="evidence" value="ECO:0007669"/>
    <property type="project" value="InterPro"/>
</dbReference>
<dbReference type="PANTHER" id="PTHR11002">
    <property type="entry name" value="CARBONIC ANHYDRASE"/>
    <property type="match status" value="1"/>
</dbReference>
<dbReference type="InParanoid" id="I7MD92"/>
<comment type="function">
    <text evidence="10">Reversible hydration of carbon dioxide.</text>
</comment>
<keyword evidence="12" id="KW-1185">Reference proteome</keyword>
<dbReference type="GO" id="GO:0008270">
    <property type="term" value="F:zinc ion binding"/>
    <property type="evidence" value="ECO:0007669"/>
    <property type="project" value="UniProtKB-UniRule"/>
</dbReference>
<dbReference type="CDD" id="cd00883">
    <property type="entry name" value="beta_CA_cladeA"/>
    <property type="match status" value="1"/>
</dbReference>
<dbReference type="SMART" id="SM00947">
    <property type="entry name" value="Pro_CA"/>
    <property type="match status" value="1"/>
</dbReference>
<comment type="similarity">
    <text evidence="1 10">Belongs to the beta-class carbonic anhydrase family.</text>
</comment>
<dbReference type="InterPro" id="IPR001765">
    <property type="entry name" value="Carbonic_anhydrase"/>
</dbReference>
<evidence type="ECO:0000313" key="11">
    <source>
        <dbReference type="EMBL" id="EAR86006.1"/>
    </source>
</evidence>
<proteinExistence type="inferred from homology"/>
<comment type="cofactor">
    <cofactor evidence="9">
        <name>Zn(2+)</name>
        <dbReference type="ChEBI" id="CHEBI:29105"/>
    </cofactor>
    <text evidence="9">Binds 1 zinc ion per subunit.</text>
</comment>
<dbReference type="InterPro" id="IPR036874">
    <property type="entry name" value="Carbonic_anhydrase_sf"/>
</dbReference>
<evidence type="ECO:0000256" key="9">
    <source>
        <dbReference type="PIRSR" id="PIRSR601765-1"/>
    </source>
</evidence>
<dbReference type="Proteomes" id="UP000009168">
    <property type="component" value="Unassembled WGS sequence"/>
</dbReference>
<evidence type="ECO:0000313" key="12">
    <source>
        <dbReference type="Proteomes" id="UP000009168"/>
    </source>
</evidence>